<reference evidence="2" key="1">
    <citation type="submission" date="2021-03" db="EMBL/GenBank/DDBJ databases">
        <title>Evolutionary innovations through gain and loss of genes in the ectomycorrhizal Boletales.</title>
        <authorList>
            <person name="Wu G."/>
            <person name="Miyauchi S."/>
            <person name="Morin E."/>
            <person name="Yang Z.-L."/>
            <person name="Xu J."/>
            <person name="Martin F.M."/>
        </authorList>
    </citation>
    <scope>NUCLEOTIDE SEQUENCE</scope>
    <source>
        <strain evidence="2">BR01</strain>
    </source>
</reference>
<sequence>MAQTAPLLASLSSSTVTSLRDREWEERERSYHDTAIAELNSLVRKYNLCGSSSILFSRHRTRESLP</sequence>
<evidence type="ECO:0000313" key="3">
    <source>
        <dbReference type="Proteomes" id="UP000683000"/>
    </source>
</evidence>
<organism evidence="2 3">
    <name type="scientific">Boletus reticuloceps</name>
    <dbReference type="NCBI Taxonomy" id="495285"/>
    <lineage>
        <taxon>Eukaryota</taxon>
        <taxon>Fungi</taxon>
        <taxon>Dikarya</taxon>
        <taxon>Basidiomycota</taxon>
        <taxon>Agaricomycotina</taxon>
        <taxon>Agaricomycetes</taxon>
        <taxon>Agaricomycetidae</taxon>
        <taxon>Boletales</taxon>
        <taxon>Boletineae</taxon>
        <taxon>Boletaceae</taxon>
        <taxon>Boletoideae</taxon>
        <taxon>Boletus</taxon>
    </lineage>
</organism>
<evidence type="ECO:0000256" key="1">
    <source>
        <dbReference type="SAM" id="MobiDB-lite"/>
    </source>
</evidence>
<name>A0A8I2YUV7_9AGAM</name>
<dbReference type="Proteomes" id="UP000683000">
    <property type="component" value="Unassembled WGS sequence"/>
</dbReference>
<gene>
    <name evidence="2" type="ORF">JVT61DRAFT_12851</name>
</gene>
<accession>A0A8I2YUV7</accession>
<comment type="caution">
    <text evidence="2">The sequence shown here is derived from an EMBL/GenBank/DDBJ whole genome shotgun (WGS) entry which is preliminary data.</text>
</comment>
<feature type="region of interest" description="Disordered" evidence="1">
    <location>
        <begin position="1"/>
        <end position="24"/>
    </location>
</feature>
<keyword evidence="3" id="KW-1185">Reference proteome</keyword>
<dbReference type="EMBL" id="JAGFBS010000006">
    <property type="protein sequence ID" value="KAG6378585.1"/>
    <property type="molecule type" value="Genomic_DNA"/>
</dbReference>
<evidence type="ECO:0000313" key="2">
    <source>
        <dbReference type="EMBL" id="KAG6378585.1"/>
    </source>
</evidence>
<feature type="compositionally biased region" description="Low complexity" evidence="1">
    <location>
        <begin position="1"/>
        <end position="18"/>
    </location>
</feature>
<protein>
    <submittedName>
        <fullName evidence="2">Uncharacterized protein</fullName>
    </submittedName>
</protein>
<dbReference type="OrthoDB" id="547796at2759"/>
<proteinExistence type="predicted"/>
<dbReference type="AlphaFoldDB" id="A0A8I2YUV7"/>